<comment type="caution">
    <text evidence="1">The sequence shown here is derived from an EMBL/GenBank/DDBJ whole genome shotgun (WGS) entry which is preliminary data.</text>
</comment>
<proteinExistence type="predicted"/>
<evidence type="ECO:0000313" key="2">
    <source>
        <dbReference type="Proteomes" id="UP001255185"/>
    </source>
</evidence>
<keyword evidence="2" id="KW-1185">Reference proteome</keyword>
<dbReference type="EMBL" id="JAVDVI010000017">
    <property type="protein sequence ID" value="MDR6969240.1"/>
    <property type="molecule type" value="Genomic_DNA"/>
</dbReference>
<dbReference type="RefSeq" id="WP_310028080.1">
    <property type="nucleotide sequence ID" value="NZ_JAVDVI010000017.1"/>
</dbReference>
<dbReference type="Proteomes" id="UP001255185">
    <property type="component" value="Unassembled WGS sequence"/>
</dbReference>
<sequence length="186" mass="21355">MNNSLFYGLVLLSFNYNCTNVNSQEFAENTIMQDSIYVEPTHFSDDLVRDDALYTTLIRVDQRQNNEYVLSVQMNLKKDAYFISPNAKRDFSGKFTIVLLDSDKIATNGAITETPLSKEELDKGEGLVNFVRKNTHYKQTLKVISDEDFEINGYLQFTIEPRCTLEKIPFILSYKNGKLSLKMDGC</sequence>
<name>A0ABU1TTN2_9FLAO</name>
<evidence type="ECO:0000313" key="1">
    <source>
        <dbReference type="EMBL" id="MDR6969240.1"/>
    </source>
</evidence>
<protein>
    <submittedName>
        <fullName evidence="1">Uncharacterized protein</fullName>
    </submittedName>
</protein>
<accession>A0ABU1TTN2</accession>
<reference evidence="1 2" key="1">
    <citation type="submission" date="2023-07" db="EMBL/GenBank/DDBJ databases">
        <title>Sorghum-associated microbial communities from plants grown in Nebraska, USA.</title>
        <authorList>
            <person name="Schachtman D."/>
        </authorList>
    </citation>
    <scope>NUCLEOTIDE SEQUENCE [LARGE SCALE GENOMIC DNA]</scope>
    <source>
        <strain evidence="1 2">3773</strain>
    </source>
</reference>
<organism evidence="1 2">
    <name type="scientific">Flavobacterium arsenatis</name>
    <dbReference type="NCBI Taxonomy" id="1484332"/>
    <lineage>
        <taxon>Bacteria</taxon>
        <taxon>Pseudomonadati</taxon>
        <taxon>Bacteroidota</taxon>
        <taxon>Flavobacteriia</taxon>
        <taxon>Flavobacteriales</taxon>
        <taxon>Flavobacteriaceae</taxon>
        <taxon>Flavobacterium</taxon>
    </lineage>
</organism>
<gene>
    <name evidence="1" type="ORF">J2X31_003267</name>
</gene>